<dbReference type="GO" id="GO:0005829">
    <property type="term" value="C:cytosol"/>
    <property type="evidence" value="ECO:0007669"/>
    <property type="project" value="TreeGrafter"/>
</dbReference>
<dbReference type="OrthoDB" id="358252at2"/>
<dbReference type="GO" id="GO:0050667">
    <property type="term" value="P:homocysteine metabolic process"/>
    <property type="evidence" value="ECO:0007669"/>
    <property type="project" value="TreeGrafter"/>
</dbReference>
<dbReference type="Proteomes" id="UP000050326">
    <property type="component" value="Unassembled WGS sequence"/>
</dbReference>
<dbReference type="InterPro" id="IPR011005">
    <property type="entry name" value="Dihydropteroate_synth-like_sf"/>
</dbReference>
<dbReference type="PANTHER" id="PTHR45833">
    <property type="entry name" value="METHIONINE SYNTHASE"/>
    <property type="match status" value="1"/>
</dbReference>
<dbReference type="PROSITE" id="PS50972">
    <property type="entry name" value="PTERIN_BINDING"/>
    <property type="match status" value="1"/>
</dbReference>
<comment type="similarity">
    <text evidence="1">Belongs to the vitamin-B12 dependent methionine synthase family.</text>
</comment>
<evidence type="ECO:0000256" key="3">
    <source>
        <dbReference type="ARBA" id="ARBA00022628"/>
    </source>
</evidence>
<dbReference type="Pfam" id="PF00809">
    <property type="entry name" value="Pterin_bind"/>
    <property type="match status" value="1"/>
</dbReference>
<keyword evidence="5" id="KW-0479">Metal-binding</keyword>
<feature type="domain" description="Pterin-binding" evidence="7">
    <location>
        <begin position="1"/>
        <end position="245"/>
    </location>
</feature>
<dbReference type="PATRIC" id="fig|36849.3.peg.1243"/>
<organism evidence="8 9">
    <name type="scientific">Oxobacter pfennigii</name>
    <dbReference type="NCBI Taxonomy" id="36849"/>
    <lineage>
        <taxon>Bacteria</taxon>
        <taxon>Bacillati</taxon>
        <taxon>Bacillota</taxon>
        <taxon>Clostridia</taxon>
        <taxon>Eubacteriales</taxon>
        <taxon>Clostridiaceae</taxon>
        <taxon>Oxobacter</taxon>
    </lineage>
</organism>
<keyword evidence="6" id="KW-0170">Cobalt</keyword>
<dbReference type="InterPro" id="IPR050554">
    <property type="entry name" value="Met_Synthase/Corrinoid"/>
</dbReference>
<dbReference type="InterPro" id="IPR000489">
    <property type="entry name" value="Pterin-binding_dom"/>
</dbReference>
<dbReference type="EC" id="2.1.1.258" evidence="8"/>
<gene>
    <name evidence="8" type="primary">acsE_3</name>
    <name evidence="8" type="ORF">OXPF_11640</name>
</gene>
<name>A0A0N8NTM8_9CLOT</name>
<comment type="caution">
    <text evidence="8">The sequence shown here is derived from an EMBL/GenBank/DDBJ whole genome shotgun (WGS) entry which is preliminary data.</text>
</comment>
<dbReference type="SUPFAM" id="SSF51717">
    <property type="entry name" value="Dihydropteroate synthetase-like"/>
    <property type="match status" value="1"/>
</dbReference>
<keyword evidence="4 8" id="KW-0808">Transferase</keyword>
<dbReference type="GO" id="GO:0031419">
    <property type="term" value="F:cobalamin binding"/>
    <property type="evidence" value="ECO:0007669"/>
    <property type="project" value="UniProtKB-KW"/>
</dbReference>
<evidence type="ECO:0000313" key="9">
    <source>
        <dbReference type="Proteomes" id="UP000050326"/>
    </source>
</evidence>
<evidence type="ECO:0000256" key="4">
    <source>
        <dbReference type="ARBA" id="ARBA00022679"/>
    </source>
</evidence>
<evidence type="ECO:0000256" key="2">
    <source>
        <dbReference type="ARBA" id="ARBA00022603"/>
    </source>
</evidence>
<protein>
    <submittedName>
        <fullName evidence="8">5-methyltetrahydrofolate:corrinoid/iron-sulfur protein co-methyltransferase</fullName>
        <ecNumber evidence="8">2.1.1.258</ecNumber>
    </submittedName>
</protein>
<keyword evidence="2 8" id="KW-0489">Methyltransferase</keyword>
<dbReference type="GO" id="GO:0046872">
    <property type="term" value="F:metal ion binding"/>
    <property type="evidence" value="ECO:0007669"/>
    <property type="project" value="UniProtKB-KW"/>
</dbReference>
<dbReference type="RefSeq" id="WP_054874260.1">
    <property type="nucleotide sequence ID" value="NZ_LKET01000026.1"/>
</dbReference>
<dbReference type="STRING" id="36849.OXPF_11640"/>
<dbReference type="GO" id="GO:0102036">
    <property type="term" value="F:methyltetrahydrofolate:corrinoid/iron-sulfur protein methyltransferase activity"/>
    <property type="evidence" value="ECO:0007669"/>
    <property type="project" value="UniProtKB-EC"/>
</dbReference>
<dbReference type="EMBL" id="LKET01000026">
    <property type="protein sequence ID" value="KPU45272.1"/>
    <property type="molecule type" value="Genomic_DNA"/>
</dbReference>
<dbReference type="GO" id="GO:0008705">
    <property type="term" value="F:methionine synthase activity"/>
    <property type="evidence" value="ECO:0007669"/>
    <property type="project" value="TreeGrafter"/>
</dbReference>
<evidence type="ECO:0000256" key="1">
    <source>
        <dbReference type="ARBA" id="ARBA00010398"/>
    </source>
</evidence>
<evidence type="ECO:0000313" key="8">
    <source>
        <dbReference type="EMBL" id="KPU45272.1"/>
    </source>
</evidence>
<sequence length="268" mass="29056">MIIIGEKINGSIPSVAKAIAARDAEHIKNLAKAQSEAGAHFIDVCASVEENIEVETLKWLIDLVQEVTDTPIAVDSPSADVVAAAMKYCKKPGLVNSVSGEGNKIDVIFPIIAGTSWECVALLCDDTGIPKSAEKRLEVFTNIMAKAKEFNIDPSRIHIDPLVEMLCTSEDGINMIVDLIKNIKSQYPTINVTGAASNISFNLPVRKLVNQAFVVLAMNAGMNSVIMDPLNRDMMGMIFATEALLGMDDYCMEYISAYRDGIFGPVNK</sequence>
<evidence type="ECO:0000256" key="5">
    <source>
        <dbReference type="ARBA" id="ARBA00022723"/>
    </source>
</evidence>
<keyword evidence="3" id="KW-0846">Cobalamin</keyword>
<dbReference type="GO" id="GO:0046653">
    <property type="term" value="P:tetrahydrofolate metabolic process"/>
    <property type="evidence" value="ECO:0007669"/>
    <property type="project" value="TreeGrafter"/>
</dbReference>
<dbReference type="PANTHER" id="PTHR45833:SF1">
    <property type="entry name" value="METHIONINE SYNTHASE"/>
    <property type="match status" value="1"/>
</dbReference>
<accession>A0A0N8NTM8</accession>
<evidence type="ECO:0000256" key="6">
    <source>
        <dbReference type="ARBA" id="ARBA00023285"/>
    </source>
</evidence>
<dbReference type="NCBIfam" id="NF005719">
    <property type="entry name" value="PRK07535.1"/>
    <property type="match status" value="1"/>
</dbReference>
<keyword evidence="9" id="KW-1185">Reference proteome</keyword>
<dbReference type="GO" id="GO:0032259">
    <property type="term" value="P:methylation"/>
    <property type="evidence" value="ECO:0007669"/>
    <property type="project" value="UniProtKB-KW"/>
</dbReference>
<dbReference type="Gene3D" id="3.20.20.20">
    <property type="entry name" value="Dihydropteroate synthase-like"/>
    <property type="match status" value="1"/>
</dbReference>
<reference evidence="8 9" key="1">
    <citation type="submission" date="2015-09" db="EMBL/GenBank/DDBJ databases">
        <title>Genome sequence of Oxobacter pfennigii DSM 3222.</title>
        <authorList>
            <person name="Poehlein A."/>
            <person name="Bengelsdorf F.R."/>
            <person name="Schiel-Bengelsdorf B."/>
            <person name="Duerre P."/>
            <person name="Daniel R."/>
        </authorList>
    </citation>
    <scope>NUCLEOTIDE SEQUENCE [LARGE SCALE GENOMIC DNA]</scope>
    <source>
        <strain evidence="8 9">DSM 3222</strain>
    </source>
</reference>
<proteinExistence type="inferred from homology"/>
<evidence type="ECO:0000259" key="7">
    <source>
        <dbReference type="PROSITE" id="PS50972"/>
    </source>
</evidence>
<dbReference type="AlphaFoldDB" id="A0A0N8NTM8"/>